<keyword evidence="2" id="KW-0732">Signal</keyword>
<dbReference type="AlphaFoldDB" id="A0A1D1UYP5"/>
<keyword evidence="5" id="KW-1185">Reference proteome</keyword>
<organism evidence="4 5">
    <name type="scientific">Ramazzottius varieornatus</name>
    <name type="common">Water bear</name>
    <name type="synonym">Tardigrade</name>
    <dbReference type="NCBI Taxonomy" id="947166"/>
    <lineage>
        <taxon>Eukaryota</taxon>
        <taxon>Metazoa</taxon>
        <taxon>Ecdysozoa</taxon>
        <taxon>Tardigrada</taxon>
        <taxon>Eutardigrada</taxon>
        <taxon>Parachela</taxon>
        <taxon>Hypsibioidea</taxon>
        <taxon>Ramazzottiidae</taxon>
        <taxon>Ramazzottius</taxon>
    </lineage>
</organism>
<dbReference type="InterPro" id="IPR024079">
    <property type="entry name" value="MetalloPept_cat_dom_sf"/>
</dbReference>
<dbReference type="Gene3D" id="3.40.390.10">
    <property type="entry name" value="Collagenase (Catalytic Domain)"/>
    <property type="match status" value="1"/>
</dbReference>
<gene>
    <name evidence="4" type="primary">RvY_04544-1</name>
    <name evidence="4" type="synonym">RvY_04544.1</name>
    <name evidence="4" type="ORF">RvY_04544</name>
</gene>
<dbReference type="Pfam" id="PF01400">
    <property type="entry name" value="Astacin"/>
    <property type="match status" value="1"/>
</dbReference>
<feature type="chain" id="PRO_5008897805" description="Peptidase M12A domain-containing protein" evidence="2">
    <location>
        <begin position="19"/>
        <end position="546"/>
    </location>
</feature>
<evidence type="ECO:0000259" key="3">
    <source>
        <dbReference type="Pfam" id="PF01400"/>
    </source>
</evidence>
<evidence type="ECO:0000313" key="5">
    <source>
        <dbReference type="Proteomes" id="UP000186922"/>
    </source>
</evidence>
<proteinExistence type="predicted"/>
<dbReference type="InterPro" id="IPR001506">
    <property type="entry name" value="Peptidase_M12A"/>
</dbReference>
<dbReference type="SUPFAM" id="SSF55486">
    <property type="entry name" value="Metalloproteases ('zincins'), catalytic domain"/>
    <property type="match status" value="1"/>
</dbReference>
<dbReference type="EMBL" id="BDGG01000002">
    <property type="protein sequence ID" value="GAU92467.1"/>
    <property type="molecule type" value="Genomic_DNA"/>
</dbReference>
<feature type="domain" description="Peptidase M12A" evidence="3">
    <location>
        <begin position="50"/>
        <end position="214"/>
    </location>
</feature>
<feature type="signal peptide" evidence="2">
    <location>
        <begin position="1"/>
        <end position="18"/>
    </location>
</feature>
<dbReference type="Proteomes" id="UP000186922">
    <property type="component" value="Unassembled WGS sequence"/>
</dbReference>
<dbReference type="GO" id="GO:0006508">
    <property type="term" value="P:proteolysis"/>
    <property type="evidence" value="ECO:0007669"/>
    <property type="project" value="InterPro"/>
</dbReference>
<dbReference type="STRING" id="947166.A0A1D1UYP5"/>
<dbReference type="GO" id="GO:0004222">
    <property type="term" value="F:metalloendopeptidase activity"/>
    <property type="evidence" value="ECO:0007669"/>
    <property type="project" value="InterPro"/>
</dbReference>
<dbReference type="PANTHER" id="PTHR10127:SF883">
    <property type="entry name" value="ZINC METALLOPROTEINASE NAS-8"/>
    <property type="match status" value="1"/>
</dbReference>
<sequence>MAHYFLLVLGFFVAATQAAVLSFWQENSTEIADSARATLNRDTRYDRWLDAKRVLYRFDPISYSGEEKSLIMTAMSQIAADMNKCISFQEYNADSDAGLDNIYISKTLNDGTIPATCFTFYGRLLRAAGQGQKMAIHDGPNGCMDNVREVMKILVNVLGLRNEYNRPDRDQHLKVFVENLQPELRFSNLLNPYNASQVLRSGPFDYHSITIPQPSQYAIAGKHIYEFPADKAVPTLAHLSKADCAGLSFMYGCDESKCVDFYPEAKPVEASTEASTTVTATSAATTEAATTEAATTQAATEASTEAATTIAVTTEAASTEASSVATTEEAKMEKMAAVEVAAVVTAAEVSEASVQAAQPANLVAETSAATSEVSTEASTEAATTEAATTVEVSTAAASTEATSTVPTLNVTLVDIIVPRKGAEEVKEPAAVVVVNAVTEASSTAASAPTDAATTVAAEVEETTASNPSVKLVVIAAMTDSSAAPAVTSENTTMAATSEASSTEAMTTGAAAQETTAEVTTVATSEASSSVSVEGSTAAIANATIVV</sequence>
<evidence type="ECO:0000313" key="4">
    <source>
        <dbReference type="EMBL" id="GAU92467.1"/>
    </source>
</evidence>
<evidence type="ECO:0000256" key="1">
    <source>
        <dbReference type="SAM" id="MobiDB-lite"/>
    </source>
</evidence>
<dbReference type="OrthoDB" id="10066923at2759"/>
<reference evidence="4 5" key="1">
    <citation type="journal article" date="2016" name="Nat. Commun.">
        <title>Extremotolerant tardigrade genome and improved radiotolerance of human cultured cells by tardigrade-unique protein.</title>
        <authorList>
            <person name="Hashimoto T."/>
            <person name="Horikawa D.D."/>
            <person name="Saito Y."/>
            <person name="Kuwahara H."/>
            <person name="Kozuka-Hata H."/>
            <person name="Shin-I T."/>
            <person name="Minakuchi Y."/>
            <person name="Ohishi K."/>
            <person name="Motoyama A."/>
            <person name="Aizu T."/>
            <person name="Enomoto A."/>
            <person name="Kondo K."/>
            <person name="Tanaka S."/>
            <person name="Hara Y."/>
            <person name="Koshikawa S."/>
            <person name="Sagara H."/>
            <person name="Miura T."/>
            <person name="Yokobori S."/>
            <person name="Miyagawa K."/>
            <person name="Suzuki Y."/>
            <person name="Kubo T."/>
            <person name="Oyama M."/>
            <person name="Kohara Y."/>
            <person name="Fujiyama A."/>
            <person name="Arakawa K."/>
            <person name="Katayama T."/>
            <person name="Toyoda A."/>
            <person name="Kunieda T."/>
        </authorList>
    </citation>
    <scope>NUCLEOTIDE SEQUENCE [LARGE SCALE GENOMIC DNA]</scope>
    <source>
        <strain evidence="4 5">YOKOZUNA-1</strain>
    </source>
</reference>
<comment type="caution">
    <text evidence="4">The sequence shown here is derived from an EMBL/GenBank/DDBJ whole genome shotgun (WGS) entry which is preliminary data.</text>
</comment>
<protein>
    <recommendedName>
        <fullName evidence="3">Peptidase M12A domain-containing protein</fullName>
    </recommendedName>
</protein>
<evidence type="ECO:0000256" key="2">
    <source>
        <dbReference type="SAM" id="SignalP"/>
    </source>
</evidence>
<dbReference type="PANTHER" id="PTHR10127">
    <property type="entry name" value="DISCOIDIN, CUB, EGF, LAMININ , AND ZINC METALLOPROTEASE DOMAIN CONTAINING"/>
    <property type="match status" value="1"/>
</dbReference>
<accession>A0A1D1UYP5</accession>
<feature type="region of interest" description="Disordered" evidence="1">
    <location>
        <begin position="270"/>
        <end position="290"/>
    </location>
</feature>
<name>A0A1D1UYP5_RAMVA</name>
<feature type="region of interest" description="Disordered" evidence="1">
    <location>
        <begin position="487"/>
        <end position="516"/>
    </location>
</feature>